<sequence length="763" mass="85378">MDSSQSQRSTPETPAKKPPVVRGARACTVCRAAKMKCVGSEDGTKPCQRCKRANVDCIFEKHRRGRKPGSKLSEASKMLRRLEKGLTSAKLKSQAVVNSSDTTPSDQPYRGSNGSDATSTHFPGNELPPLNISAYQNRSYASPSQSADGDDDSDSQGRSPVEIYPAKMIRKENFFKTILNNPEDAVPSLSSGGFRSSSRTPPSPYHKHAQSQSSSKPFPAPIGPDPITAGIMDENQAIVLFDLVFLRLNPFINLFDPALHSVNYVRSRCPLLFTTLLMAGAKFFKPEIYRPCQKLANDLAVRAFAEDWKSVEVVQAFACLVYWREPDDTRTWTYIGYACRMAVELGLNRYFATPPPNESEFHMRERRNRERTYLVLWVHDRSLSMQTGRQWMLPEDDLVKYSATWHEAGGNPIRPEDVILAAFVQLRRIAAETMETTDVFCLHKSTPSSSLQSDVNYEVLLRNCNLKLTQWQEFWHQQMQRASGQSFHHAFLNFFRLYVRLFLNSLGVQPYLRKGSGLAPSPTALSACYTSALENLQIITKDFAAMSVLPYGQDSITIMSAYCAVFLLKLLRSGVDQIGLPLDATQKIHSVITQAAGAYHDASLLSPASGSASYHSRFLRSLVARDRQQAPGRNAKMTSYPQGQQQQQPQLPHPSTIHLTEQPIVQHYPTSPHMRSPPTPTSPPGYYLDSSRDVMPGYHPTAPGIQQQQQQSSDLDAHYWRNMFKALGYEPSMDVMHSSDGYIYPTIPEPNPYTPTIGSAFGR</sequence>
<keyword evidence="2" id="KW-1185">Reference proteome</keyword>
<reference evidence="1" key="1">
    <citation type="submission" date="2019-10" db="EMBL/GenBank/DDBJ databases">
        <authorList>
            <consortium name="DOE Joint Genome Institute"/>
            <person name="Kuo A."/>
            <person name="Miyauchi S."/>
            <person name="Kiss E."/>
            <person name="Drula E."/>
            <person name="Kohler A."/>
            <person name="Sanchez-Garcia M."/>
            <person name="Andreopoulos B."/>
            <person name="Barry K.W."/>
            <person name="Bonito G."/>
            <person name="Buee M."/>
            <person name="Carver A."/>
            <person name="Chen C."/>
            <person name="Cichocki N."/>
            <person name="Clum A."/>
            <person name="Culley D."/>
            <person name="Crous P.W."/>
            <person name="Fauchery L."/>
            <person name="Girlanda M."/>
            <person name="Hayes R."/>
            <person name="Keri Z."/>
            <person name="Labutti K."/>
            <person name="Lipzen A."/>
            <person name="Lombard V."/>
            <person name="Magnuson J."/>
            <person name="Maillard F."/>
            <person name="Morin E."/>
            <person name="Murat C."/>
            <person name="Nolan M."/>
            <person name="Ohm R."/>
            <person name="Pangilinan J."/>
            <person name="Pereira M."/>
            <person name="Perotto S."/>
            <person name="Peter M."/>
            <person name="Riley R."/>
            <person name="Sitrit Y."/>
            <person name="Stielow B."/>
            <person name="Szollosi G."/>
            <person name="Zifcakova L."/>
            <person name="Stursova M."/>
            <person name="Spatafora J.W."/>
            <person name="Tedersoo L."/>
            <person name="Vaario L.-M."/>
            <person name="Yamada A."/>
            <person name="Yan M."/>
            <person name="Wang P."/>
            <person name="Xu J."/>
            <person name="Bruns T."/>
            <person name="Baldrian P."/>
            <person name="Vilgalys R."/>
            <person name="Henrissat B."/>
            <person name="Grigoriev I.V."/>
            <person name="Hibbett D."/>
            <person name="Nagy L.G."/>
            <person name="Martin F.M."/>
        </authorList>
    </citation>
    <scope>NUCLEOTIDE SEQUENCE</scope>
    <source>
        <strain evidence="1">P2</strain>
    </source>
</reference>
<organism evidence="1 2">
    <name type="scientific">Thelephora ganbajun</name>
    <name type="common">Ganba fungus</name>
    <dbReference type="NCBI Taxonomy" id="370292"/>
    <lineage>
        <taxon>Eukaryota</taxon>
        <taxon>Fungi</taxon>
        <taxon>Dikarya</taxon>
        <taxon>Basidiomycota</taxon>
        <taxon>Agaricomycotina</taxon>
        <taxon>Agaricomycetes</taxon>
        <taxon>Thelephorales</taxon>
        <taxon>Thelephoraceae</taxon>
        <taxon>Thelephora</taxon>
    </lineage>
</organism>
<comment type="caution">
    <text evidence="1">The sequence shown here is derived from an EMBL/GenBank/DDBJ whole genome shotgun (WGS) entry which is preliminary data.</text>
</comment>
<accession>A0ACB6ZUD2</accession>
<dbReference type="EMBL" id="MU117965">
    <property type="protein sequence ID" value="KAF9653159.1"/>
    <property type="molecule type" value="Genomic_DNA"/>
</dbReference>
<evidence type="ECO:0000313" key="1">
    <source>
        <dbReference type="EMBL" id="KAF9653159.1"/>
    </source>
</evidence>
<reference evidence="1" key="2">
    <citation type="journal article" date="2020" name="Nat. Commun.">
        <title>Large-scale genome sequencing of mycorrhizal fungi provides insights into the early evolution of symbiotic traits.</title>
        <authorList>
            <person name="Miyauchi S."/>
            <person name="Kiss E."/>
            <person name="Kuo A."/>
            <person name="Drula E."/>
            <person name="Kohler A."/>
            <person name="Sanchez-Garcia M."/>
            <person name="Morin E."/>
            <person name="Andreopoulos B."/>
            <person name="Barry K.W."/>
            <person name="Bonito G."/>
            <person name="Buee M."/>
            <person name="Carver A."/>
            <person name="Chen C."/>
            <person name="Cichocki N."/>
            <person name="Clum A."/>
            <person name="Culley D."/>
            <person name="Crous P.W."/>
            <person name="Fauchery L."/>
            <person name="Girlanda M."/>
            <person name="Hayes R.D."/>
            <person name="Keri Z."/>
            <person name="LaButti K."/>
            <person name="Lipzen A."/>
            <person name="Lombard V."/>
            <person name="Magnuson J."/>
            <person name="Maillard F."/>
            <person name="Murat C."/>
            <person name="Nolan M."/>
            <person name="Ohm R.A."/>
            <person name="Pangilinan J."/>
            <person name="Pereira M.F."/>
            <person name="Perotto S."/>
            <person name="Peter M."/>
            <person name="Pfister S."/>
            <person name="Riley R."/>
            <person name="Sitrit Y."/>
            <person name="Stielow J.B."/>
            <person name="Szollosi G."/>
            <person name="Zifcakova L."/>
            <person name="Stursova M."/>
            <person name="Spatafora J.W."/>
            <person name="Tedersoo L."/>
            <person name="Vaario L.M."/>
            <person name="Yamada A."/>
            <person name="Yan M."/>
            <person name="Wang P."/>
            <person name="Xu J."/>
            <person name="Bruns T."/>
            <person name="Baldrian P."/>
            <person name="Vilgalys R."/>
            <person name="Dunand C."/>
            <person name="Henrissat B."/>
            <person name="Grigoriev I.V."/>
            <person name="Hibbett D."/>
            <person name="Nagy L.G."/>
            <person name="Martin F.M."/>
        </authorList>
    </citation>
    <scope>NUCLEOTIDE SEQUENCE</scope>
    <source>
        <strain evidence="1">P2</strain>
    </source>
</reference>
<dbReference type="Proteomes" id="UP000886501">
    <property type="component" value="Unassembled WGS sequence"/>
</dbReference>
<protein>
    <submittedName>
        <fullName evidence="1">Uncharacterized protein</fullName>
    </submittedName>
</protein>
<name>A0ACB6ZUD2_THEGA</name>
<proteinExistence type="predicted"/>
<evidence type="ECO:0000313" key="2">
    <source>
        <dbReference type="Proteomes" id="UP000886501"/>
    </source>
</evidence>
<gene>
    <name evidence="1" type="ORF">BDM02DRAFT_3183115</name>
</gene>